<dbReference type="RefSeq" id="WP_142537904.1">
    <property type="nucleotide sequence ID" value="NZ_BMIE01000001.1"/>
</dbReference>
<dbReference type="AlphaFoldDB" id="A0A544TBT5"/>
<dbReference type="OrthoDB" id="2968933at2"/>
<name>A0A544TBT5_9BACI</name>
<dbReference type="EMBL" id="VDGH01000003">
    <property type="protein sequence ID" value="TQR14925.1"/>
    <property type="molecule type" value="Genomic_DNA"/>
</dbReference>
<organism evidence="1 2">
    <name type="scientific">Psychrobacillus lasiicapitis</name>
    <dbReference type="NCBI Taxonomy" id="1636719"/>
    <lineage>
        <taxon>Bacteria</taxon>
        <taxon>Bacillati</taxon>
        <taxon>Bacillota</taxon>
        <taxon>Bacilli</taxon>
        <taxon>Bacillales</taxon>
        <taxon>Bacillaceae</taxon>
        <taxon>Psychrobacillus</taxon>
    </lineage>
</organism>
<keyword evidence="2" id="KW-1185">Reference proteome</keyword>
<reference evidence="1 2" key="1">
    <citation type="submission" date="2019-05" db="EMBL/GenBank/DDBJ databases">
        <title>Psychrobacillus vulpis sp. nov., a new species isolated from feces of a red fox that inhabits in The Tablas de Daimiel Natural Park, Albacete, Spain.</title>
        <authorList>
            <person name="Rodriguez M."/>
            <person name="Reina J.C."/>
            <person name="Bejar V."/>
            <person name="Llamas I."/>
        </authorList>
    </citation>
    <scope>NUCLEOTIDE SEQUENCE [LARGE SCALE GENOMIC DNA]</scope>
    <source>
        <strain evidence="1 2">NEAU-3TGS17</strain>
    </source>
</reference>
<protein>
    <submittedName>
        <fullName evidence="1">Uncharacterized protein</fullName>
    </submittedName>
</protein>
<dbReference type="Proteomes" id="UP000317316">
    <property type="component" value="Unassembled WGS sequence"/>
</dbReference>
<gene>
    <name evidence="1" type="ORF">FG382_05525</name>
</gene>
<evidence type="ECO:0000313" key="2">
    <source>
        <dbReference type="Proteomes" id="UP000317316"/>
    </source>
</evidence>
<comment type="caution">
    <text evidence="1">The sequence shown here is derived from an EMBL/GenBank/DDBJ whole genome shotgun (WGS) entry which is preliminary data.</text>
</comment>
<evidence type="ECO:0000313" key="1">
    <source>
        <dbReference type="EMBL" id="TQR14925.1"/>
    </source>
</evidence>
<accession>A0A544TBT5</accession>
<sequence length="118" mass="13516">MHIPNLLGILTHQPTMEPGKLKLVGAKANNLRYLNNDPSRVETSIKQIVAEDFTVYDLELDFETETFTFYLENDSELNESEILQKVFKTFAIRYGPSKVGFFSYAKGRNEPTALLVKR</sequence>
<proteinExistence type="predicted"/>